<sequence>MTTLHLAKLPPRGDHCPDRWGLRDQHSPDTRITCECGLLSQSCSLVVREEEEEEGEEMTPVANSTPDIERTMSCIFFINSHAIVVSL</sequence>
<gene>
    <name evidence="1" type="ORF">PoB_005739000</name>
</gene>
<name>A0AAV4CH58_9GAST</name>
<dbReference type="Proteomes" id="UP000735302">
    <property type="component" value="Unassembled WGS sequence"/>
</dbReference>
<organism evidence="1 2">
    <name type="scientific">Plakobranchus ocellatus</name>
    <dbReference type="NCBI Taxonomy" id="259542"/>
    <lineage>
        <taxon>Eukaryota</taxon>
        <taxon>Metazoa</taxon>
        <taxon>Spiralia</taxon>
        <taxon>Lophotrochozoa</taxon>
        <taxon>Mollusca</taxon>
        <taxon>Gastropoda</taxon>
        <taxon>Heterobranchia</taxon>
        <taxon>Euthyneura</taxon>
        <taxon>Panpulmonata</taxon>
        <taxon>Sacoglossa</taxon>
        <taxon>Placobranchoidea</taxon>
        <taxon>Plakobranchidae</taxon>
        <taxon>Plakobranchus</taxon>
    </lineage>
</organism>
<protein>
    <submittedName>
        <fullName evidence="1">Uncharacterized protein</fullName>
    </submittedName>
</protein>
<dbReference type="AlphaFoldDB" id="A0AAV4CH58"/>
<proteinExistence type="predicted"/>
<reference evidence="1 2" key="1">
    <citation type="journal article" date="2021" name="Elife">
        <title>Chloroplast acquisition without the gene transfer in kleptoplastic sea slugs, Plakobranchus ocellatus.</title>
        <authorList>
            <person name="Maeda T."/>
            <person name="Takahashi S."/>
            <person name="Yoshida T."/>
            <person name="Shimamura S."/>
            <person name="Takaki Y."/>
            <person name="Nagai Y."/>
            <person name="Toyoda A."/>
            <person name="Suzuki Y."/>
            <person name="Arimoto A."/>
            <person name="Ishii H."/>
            <person name="Satoh N."/>
            <person name="Nishiyama T."/>
            <person name="Hasebe M."/>
            <person name="Maruyama T."/>
            <person name="Minagawa J."/>
            <person name="Obokata J."/>
            <person name="Shigenobu S."/>
        </authorList>
    </citation>
    <scope>NUCLEOTIDE SEQUENCE [LARGE SCALE GENOMIC DNA]</scope>
</reference>
<evidence type="ECO:0000313" key="2">
    <source>
        <dbReference type="Proteomes" id="UP000735302"/>
    </source>
</evidence>
<keyword evidence="2" id="KW-1185">Reference proteome</keyword>
<accession>A0AAV4CH58</accession>
<comment type="caution">
    <text evidence="1">The sequence shown here is derived from an EMBL/GenBank/DDBJ whole genome shotgun (WGS) entry which is preliminary data.</text>
</comment>
<evidence type="ECO:0000313" key="1">
    <source>
        <dbReference type="EMBL" id="GFO30885.1"/>
    </source>
</evidence>
<dbReference type="EMBL" id="BLXT01006265">
    <property type="protein sequence ID" value="GFO30885.1"/>
    <property type="molecule type" value="Genomic_DNA"/>
</dbReference>